<dbReference type="EMBL" id="CAJPWZ010003130">
    <property type="protein sequence ID" value="CAG2252717.1"/>
    <property type="molecule type" value="Genomic_DNA"/>
</dbReference>
<proteinExistence type="inferred from homology"/>
<evidence type="ECO:0000256" key="2">
    <source>
        <dbReference type="ARBA" id="ARBA00020330"/>
    </source>
</evidence>
<dbReference type="PANTHER" id="PTHR31921">
    <property type="entry name" value="PROTEIN DPCD"/>
    <property type="match status" value="1"/>
</dbReference>
<name>A0A8S3VGH1_MYTED</name>
<dbReference type="AlphaFoldDB" id="A0A8S3VGH1"/>
<evidence type="ECO:0000313" key="4">
    <source>
        <dbReference type="Proteomes" id="UP000683360"/>
    </source>
</evidence>
<dbReference type="PRINTS" id="PR02065">
    <property type="entry name" value="PROTEINDPCD"/>
</dbReference>
<evidence type="ECO:0000256" key="1">
    <source>
        <dbReference type="ARBA" id="ARBA00010597"/>
    </source>
</evidence>
<protein>
    <recommendedName>
        <fullName evidence="2">Protein DPCD</fullName>
    </recommendedName>
</protein>
<evidence type="ECO:0000313" key="3">
    <source>
        <dbReference type="EMBL" id="CAG2252717.1"/>
    </source>
</evidence>
<gene>
    <name evidence="3" type="ORF">MEDL_64297</name>
</gene>
<dbReference type="OrthoDB" id="10256139at2759"/>
<organism evidence="3 4">
    <name type="scientific">Mytilus edulis</name>
    <name type="common">Blue mussel</name>
    <dbReference type="NCBI Taxonomy" id="6550"/>
    <lineage>
        <taxon>Eukaryota</taxon>
        <taxon>Metazoa</taxon>
        <taxon>Spiralia</taxon>
        <taxon>Lophotrochozoa</taxon>
        <taxon>Mollusca</taxon>
        <taxon>Bivalvia</taxon>
        <taxon>Autobranchia</taxon>
        <taxon>Pteriomorphia</taxon>
        <taxon>Mytilida</taxon>
        <taxon>Mytiloidea</taxon>
        <taxon>Mytilidae</taxon>
        <taxon>Mytilinae</taxon>
        <taxon>Mytilus</taxon>
    </lineage>
</organism>
<sequence>MANTWIEKLRSAQKTCLLQDGRKKVHFTFSDGGEMAEEYDVRTDELLVRKWRKKLNNSFATKQTSEQWEYEIGEQLAPRNLESAGLMESLSNPIFVRKDSSTAFIGRVRNLPFPIETYMVTVDEDKKNIVIRTTNKKYYKKFDIPDMLRAQIPLDQNSISVAHANNTLIVSYKKPKAIIDMEKQIQTEIKKMKAAKDGDVDCTPS</sequence>
<dbReference type="Proteomes" id="UP000683360">
    <property type="component" value="Unassembled WGS sequence"/>
</dbReference>
<dbReference type="Pfam" id="PF14913">
    <property type="entry name" value="DPCD"/>
    <property type="match status" value="1"/>
</dbReference>
<accession>A0A8S3VGH1</accession>
<dbReference type="PANTHER" id="PTHR31921:SF1">
    <property type="entry name" value="PROTEIN DPCD"/>
    <property type="match status" value="1"/>
</dbReference>
<dbReference type="InterPro" id="IPR026224">
    <property type="entry name" value="DPCD"/>
</dbReference>
<keyword evidence="4" id="KW-1185">Reference proteome</keyword>
<reference evidence="3" key="1">
    <citation type="submission" date="2021-03" db="EMBL/GenBank/DDBJ databases">
        <authorList>
            <person name="Bekaert M."/>
        </authorList>
    </citation>
    <scope>NUCLEOTIDE SEQUENCE</scope>
</reference>
<comment type="similarity">
    <text evidence="1">Belongs to the DPCD family.</text>
</comment>
<comment type="caution">
    <text evidence="3">The sequence shown here is derived from an EMBL/GenBank/DDBJ whole genome shotgun (WGS) entry which is preliminary data.</text>
</comment>